<dbReference type="RefSeq" id="WP_008440661.1">
    <property type="nucleotide sequence ID" value="NZ_AOJK01000011.1"/>
</dbReference>
<protein>
    <submittedName>
        <fullName evidence="2">Uncharacterized protein</fullName>
    </submittedName>
</protein>
<dbReference type="AlphaFoldDB" id="M0ELL8"/>
<proteinExistence type="predicted"/>
<feature type="transmembrane region" description="Helical" evidence="1">
    <location>
        <begin position="48"/>
        <end position="67"/>
    </location>
</feature>
<gene>
    <name evidence="2" type="ORF">C463_02136</name>
</gene>
<keyword evidence="1" id="KW-0812">Transmembrane</keyword>
<feature type="transmembrane region" description="Helical" evidence="1">
    <location>
        <begin position="12"/>
        <end position="36"/>
    </location>
</feature>
<evidence type="ECO:0000313" key="2">
    <source>
        <dbReference type="EMBL" id="ELZ47777.1"/>
    </source>
</evidence>
<comment type="caution">
    <text evidence="2">The sequence shown here is derived from an EMBL/GenBank/DDBJ whole genome shotgun (WGS) entry which is preliminary data.</text>
</comment>
<keyword evidence="3" id="KW-1185">Reference proteome</keyword>
<evidence type="ECO:0000256" key="1">
    <source>
        <dbReference type="SAM" id="Phobius"/>
    </source>
</evidence>
<name>M0ELL8_9EURY</name>
<dbReference type="OrthoDB" id="330476at2157"/>
<organism evidence="2 3">
    <name type="scientific">Halorubrum californiense DSM 19288</name>
    <dbReference type="NCBI Taxonomy" id="1227465"/>
    <lineage>
        <taxon>Archaea</taxon>
        <taxon>Methanobacteriati</taxon>
        <taxon>Methanobacteriota</taxon>
        <taxon>Stenosarchaea group</taxon>
        <taxon>Halobacteria</taxon>
        <taxon>Halobacteriales</taxon>
        <taxon>Haloferacaceae</taxon>
        <taxon>Halorubrum</taxon>
    </lineage>
</organism>
<reference evidence="2 3" key="1">
    <citation type="journal article" date="2014" name="PLoS Genet.">
        <title>Phylogenetically driven sequencing of extremely halophilic archaea reveals strategies for static and dynamic osmo-response.</title>
        <authorList>
            <person name="Becker E.A."/>
            <person name="Seitzer P.M."/>
            <person name="Tritt A."/>
            <person name="Larsen D."/>
            <person name="Krusor M."/>
            <person name="Yao A.I."/>
            <person name="Wu D."/>
            <person name="Madern D."/>
            <person name="Eisen J.A."/>
            <person name="Darling A.E."/>
            <person name="Facciotti M.T."/>
        </authorList>
    </citation>
    <scope>NUCLEOTIDE SEQUENCE [LARGE SCALE GENOMIC DNA]</scope>
    <source>
        <strain evidence="2 3">DSM 19288</strain>
    </source>
</reference>
<keyword evidence="1" id="KW-0472">Membrane</keyword>
<dbReference type="EMBL" id="AOJK01000011">
    <property type="protein sequence ID" value="ELZ47777.1"/>
    <property type="molecule type" value="Genomic_DNA"/>
</dbReference>
<keyword evidence="1" id="KW-1133">Transmembrane helix</keyword>
<evidence type="ECO:0000313" key="3">
    <source>
        <dbReference type="Proteomes" id="UP000011586"/>
    </source>
</evidence>
<accession>M0ELL8</accession>
<dbReference type="Proteomes" id="UP000011586">
    <property type="component" value="Unassembled WGS sequence"/>
</dbReference>
<sequence length="82" mass="8627">MALLLHKLGVTTGLLVSSFVVVVVITLVTEAASITLCARREDAHFASVVRLVGYVVPSALFAVVAVYNVTKLLAGIEAAQLF</sequence>